<dbReference type="PANTHER" id="PTHR12890:SF0">
    <property type="entry name" value="PROTEIN-L-HISTIDINE N-PROS-METHYLTRANSFERASE"/>
    <property type="match status" value="1"/>
</dbReference>
<comment type="caution">
    <text evidence="1">The sequence shown here is derived from an EMBL/GenBank/DDBJ whole genome shotgun (WGS) entry which is preliminary data.</text>
</comment>
<dbReference type="InterPro" id="IPR007884">
    <property type="entry name" value="METL9"/>
</dbReference>
<dbReference type="GO" id="GO:0106370">
    <property type="term" value="F:protein-L-histidine N-pros-methyltransferase activity"/>
    <property type="evidence" value="ECO:0007669"/>
    <property type="project" value="InterPro"/>
</dbReference>
<reference evidence="1 2" key="1">
    <citation type="journal article" date="2019" name="Genome Biol. Evol.">
        <title>Nanopore Sequencing Significantly Improves Genome Assembly of the Protozoan Parasite Trypanosoma cruzi.</title>
        <authorList>
            <person name="Diaz-Viraque F."/>
            <person name="Pita S."/>
            <person name="Greif G."/>
            <person name="de Souza R.C.M."/>
            <person name="Iraola G."/>
            <person name="Robello C."/>
        </authorList>
    </citation>
    <scope>NUCLEOTIDE SEQUENCE [LARGE SCALE GENOMIC DNA]</scope>
    <source>
        <strain evidence="1 2">Berenice</strain>
    </source>
</reference>
<dbReference type="InterPro" id="IPR029063">
    <property type="entry name" value="SAM-dependent_MTases_sf"/>
</dbReference>
<gene>
    <name evidence="1" type="ORF">ECC02_000237</name>
</gene>
<dbReference type="AlphaFoldDB" id="A0A7J6YKA6"/>
<protein>
    <recommendedName>
        <fullName evidence="3">DREV methyltransferase</fullName>
    </recommendedName>
</protein>
<sequence>MFALCVSAVHIFEMGASLIQCFYFFPPSFFFCCCCHVNACYTFTTRSGGKMAPNIMDDLSVYGNGRRKKPPFSYTPNLVCLPNHIVSKHVSMCMDEETTEWLRLAGDVSVMKALLSGILRAFFSQTTSNGILNRGGMFVMSTAQAAQLLLGNEDDQRSSKSPPFGTLLDIGAGDGGVTSRLQPLFQHVAVTEYSIPMRWRLWQRGYEVLPYQDPFRHKDGSRRYYDVIACLNVLDRADKPLELLRSMRDSLSPNGILLLAVVLPWCPFVENGIRQRRPTETLPMEGGECCRGASYEDSLQRLVDNVLIPCGFKVDRWCKLPYFCEGNLRVEYAVLHDAVFVLTRSEGDAFSTEKEHEHKEGIDA</sequence>
<accession>A0A7J6YKA6</accession>
<dbReference type="Proteomes" id="UP000583944">
    <property type="component" value="Unassembled WGS sequence"/>
</dbReference>
<evidence type="ECO:0000313" key="2">
    <source>
        <dbReference type="Proteomes" id="UP000583944"/>
    </source>
</evidence>
<proteinExistence type="predicted"/>
<dbReference type="EMBL" id="JABDHM010000001">
    <property type="protein sequence ID" value="KAF5226736.1"/>
    <property type="molecule type" value="Genomic_DNA"/>
</dbReference>
<name>A0A7J6YKA6_TRYCR</name>
<evidence type="ECO:0000313" key="1">
    <source>
        <dbReference type="EMBL" id="KAF5226736.1"/>
    </source>
</evidence>
<dbReference type="CDD" id="cd02440">
    <property type="entry name" value="AdoMet_MTases"/>
    <property type="match status" value="1"/>
</dbReference>
<dbReference type="SUPFAM" id="SSF53335">
    <property type="entry name" value="S-adenosyl-L-methionine-dependent methyltransferases"/>
    <property type="match status" value="1"/>
</dbReference>
<dbReference type="Pfam" id="PF05219">
    <property type="entry name" value="DREV"/>
    <property type="match status" value="1"/>
</dbReference>
<dbReference type="VEuPathDB" id="TriTrypDB:BCY84_00922"/>
<organism evidence="1 2">
    <name type="scientific">Trypanosoma cruzi</name>
    <dbReference type="NCBI Taxonomy" id="5693"/>
    <lineage>
        <taxon>Eukaryota</taxon>
        <taxon>Discoba</taxon>
        <taxon>Euglenozoa</taxon>
        <taxon>Kinetoplastea</taxon>
        <taxon>Metakinetoplastina</taxon>
        <taxon>Trypanosomatida</taxon>
        <taxon>Trypanosomatidae</taxon>
        <taxon>Trypanosoma</taxon>
        <taxon>Schizotrypanum</taxon>
    </lineage>
</organism>
<dbReference type="Gene3D" id="3.40.50.150">
    <property type="entry name" value="Vaccinia Virus protein VP39"/>
    <property type="match status" value="1"/>
</dbReference>
<dbReference type="PANTHER" id="PTHR12890">
    <property type="entry name" value="DREV PROTEIN"/>
    <property type="match status" value="1"/>
</dbReference>
<evidence type="ECO:0008006" key="3">
    <source>
        <dbReference type="Google" id="ProtNLM"/>
    </source>
</evidence>
<dbReference type="VEuPathDB" id="TriTrypDB:ECC02_000237"/>